<accession>A0A6C0J7B0</accession>
<organism evidence="3">
    <name type="scientific">viral metagenome</name>
    <dbReference type="NCBI Taxonomy" id="1070528"/>
    <lineage>
        <taxon>unclassified sequences</taxon>
        <taxon>metagenomes</taxon>
        <taxon>organismal metagenomes</taxon>
    </lineage>
</organism>
<reference evidence="3" key="1">
    <citation type="journal article" date="2020" name="Nature">
        <title>Giant virus diversity and host interactions through global metagenomics.</title>
        <authorList>
            <person name="Schulz F."/>
            <person name="Roux S."/>
            <person name="Paez-Espino D."/>
            <person name="Jungbluth S."/>
            <person name="Walsh D.A."/>
            <person name="Denef V.J."/>
            <person name="McMahon K.D."/>
            <person name="Konstantinidis K.T."/>
            <person name="Eloe-Fadrosh E.A."/>
            <person name="Kyrpides N.C."/>
            <person name="Woyke T."/>
        </authorList>
    </citation>
    <scope>NUCLEOTIDE SEQUENCE</scope>
    <source>
        <strain evidence="3">GVMAG-M-3300025874-2</strain>
    </source>
</reference>
<sequence>MPNGLMQLVAYGAQDLYLTGNPKMTYFKFVYRRHTNFAMEYINLEFETKPPLGLNNKFQGKVKIDRHADLIHDCYLCVDFPEIYAEYISGFKWIKYLGYNLIHYVTLTINGVEIDKQYGDWLIIWNELILSDAKKRNLYNMINVDERIYNYKEIDWVPTTTTVPGDTLNSTKKCLLYKKKRLYIPLLFWFCTNPGLALPLISLQYSEVYINFEFNELNNLFTLSQYNLSESKMRSDQTNGINLFNTNQQITQNFIAQDYFNKLFNQNSNNTLLYFIGKLPLSTISEWNPNIHVIGNYIYLDDDERELFSKYTQEYLIMQTQRFNTEGLKTGAQTVELKFNHTIKELIWGFYQLNRSDFNDYTNYTYLNYNDKQTLQNIKNIEIDDYTILQQQFNEYLFGQSGLFINPQINRKNNSNSLYNIMEDFKLKINGKDRFVEQEYGFFENLEQFKYNKQYSNIKEIYNYSFALNPNDIQPSGTCNFSRLNKVELLFNLRMNYEYEDLDIGEAIIFPEITNSQKNSDLNKNTTGHETAVLPNIDQQYGMFIYGTNYNILRIMGGLGTIAFAN</sequence>
<name>A0A6C0J7B0_9ZZZZ</name>
<evidence type="ECO:0000313" key="3">
    <source>
        <dbReference type="EMBL" id="QHU01542.1"/>
    </source>
</evidence>
<evidence type="ECO:0000259" key="2">
    <source>
        <dbReference type="Pfam" id="PF16903"/>
    </source>
</evidence>
<dbReference type="GO" id="GO:0005198">
    <property type="term" value="F:structural molecule activity"/>
    <property type="evidence" value="ECO:0007669"/>
    <property type="project" value="InterPro"/>
</dbReference>
<dbReference type="Gene3D" id="2.70.9.10">
    <property type="entry name" value="Adenovirus Type 2 Hexon, domain 4"/>
    <property type="match status" value="1"/>
</dbReference>
<dbReference type="InterPro" id="IPR031654">
    <property type="entry name" value="Capsid_N"/>
</dbReference>
<evidence type="ECO:0008006" key="4">
    <source>
        <dbReference type="Google" id="ProtNLM"/>
    </source>
</evidence>
<dbReference type="InterPro" id="IPR038519">
    <property type="entry name" value="MCP_C_sf"/>
</dbReference>
<dbReference type="AlphaFoldDB" id="A0A6C0J7B0"/>
<feature type="domain" description="Major capsid protein N-terminal" evidence="2">
    <location>
        <begin position="25"/>
        <end position="301"/>
    </location>
</feature>
<protein>
    <recommendedName>
        <fullName evidence="4">Major capsid protein N-terminal domain-containing protein</fullName>
    </recommendedName>
</protein>
<dbReference type="EMBL" id="MN740346">
    <property type="protein sequence ID" value="QHU01542.1"/>
    <property type="molecule type" value="Genomic_DNA"/>
</dbReference>
<dbReference type="InterPro" id="IPR016112">
    <property type="entry name" value="VP_dsDNA_II"/>
</dbReference>
<dbReference type="Gene3D" id="2.70.9.20">
    <property type="entry name" value="Major capsid protein Vp54"/>
    <property type="match status" value="1"/>
</dbReference>
<evidence type="ECO:0000259" key="1">
    <source>
        <dbReference type="Pfam" id="PF04451"/>
    </source>
</evidence>
<dbReference type="Pfam" id="PF04451">
    <property type="entry name" value="Capsid_NCLDV"/>
    <property type="match status" value="1"/>
</dbReference>
<dbReference type="Pfam" id="PF16903">
    <property type="entry name" value="Capsid_N"/>
    <property type="match status" value="1"/>
</dbReference>
<dbReference type="InterPro" id="IPR007542">
    <property type="entry name" value="MCP_C"/>
</dbReference>
<proteinExistence type="predicted"/>
<dbReference type="SUPFAM" id="SSF49749">
    <property type="entry name" value="Group II dsDNA viruses VP"/>
    <property type="match status" value="2"/>
</dbReference>
<feature type="domain" description="Major capsid protein C-terminal" evidence="1">
    <location>
        <begin position="304"/>
        <end position="496"/>
    </location>
</feature>